<dbReference type="Proteomes" id="UP000216998">
    <property type="component" value="Unassembled WGS sequence"/>
</dbReference>
<comment type="caution">
    <text evidence="2">The sequence shown here is derived from an EMBL/GenBank/DDBJ whole genome shotgun (WGS) entry which is preliminary data.</text>
</comment>
<dbReference type="EMBL" id="NOXU01000030">
    <property type="protein sequence ID" value="OYQ33690.1"/>
    <property type="molecule type" value="Genomic_DNA"/>
</dbReference>
<feature type="domain" description="DAGKc" evidence="1">
    <location>
        <begin position="30"/>
        <end position="167"/>
    </location>
</feature>
<protein>
    <recommendedName>
        <fullName evidence="1">DAGKc domain-containing protein</fullName>
    </recommendedName>
</protein>
<evidence type="ECO:0000259" key="1">
    <source>
        <dbReference type="PROSITE" id="PS50146"/>
    </source>
</evidence>
<dbReference type="PROSITE" id="PS50146">
    <property type="entry name" value="DAGK"/>
    <property type="match status" value="1"/>
</dbReference>
<name>A0A255YZ43_9PROT</name>
<evidence type="ECO:0000313" key="2">
    <source>
        <dbReference type="EMBL" id="OYQ33690.1"/>
    </source>
</evidence>
<dbReference type="SUPFAM" id="SSF111331">
    <property type="entry name" value="NAD kinase/diacylglycerol kinase-like"/>
    <property type="match status" value="1"/>
</dbReference>
<keyword evidence="3" id="KW-1185">Reference proteome</keyword>
<dbReference type="AlphaFoldDB" id="A0A255YZ43"/>
<evidence type="ECO:0000313" key="3">
    <source>
        <dbReference type="Proteomes" id="UP000216998"/>
    </source>
</evidence>
<sequence>MVSIFRPASAGACIRRLGTTIRAKSHRGPSIMIPGLIRNPFSHRNKAGNDTLPADAARLFGAHVAAPDTPEKLVQVLRGFADSGVDIIAVDGGDGTVREVLTALPPAYGAAPPALAILAAGKTNLIAADVGTTGYGPRGLAGLVRAAHEGTLGTRMTQRPVLSLHWPDGEHRPVRGMFMGAGAFTRGTDLANAAIHKAGFTQEIAVALTMAGVLGRALIGNDSHGWLAGEVLGATVDQLPAEDGNRFLFLATTLDKLILGLWPFWDEGTKPLRFLDVAANPPGLLGALPRLMTGRPSMAMRRTGAYRSGGADQIELRLTRPLIMDGETYPAGRVILSAPDRIRFVQP</sequence>
<dbReference type="InterPro" id="IPR017438">
    <property type="entry name" value="ATP-NAD_kinase_N"/>
</dbReference>
<dbReference type="InterPro" id="IPR001206">
    <property type="entry name" value="Diacylglycerol_kinase_cat_dom"/>
</dbReference>
<reference evidence="2 3" key="1">
    <citation type="submission" date="2017-07" db="EMBL/GenBank/DDBJ databases">
        <title>Niveispirillum cyanobacteriorum sp. nov., isolated from cyanobacterial aggregates in a eutrophic lake.</title>
        <authorList>
            <person name="Cai H."/>
        </authorList>
    </citation>
    <scope>NUCLEOTIDE SEQUENCE [LARGE SCALE GENOMIC DNA]</scope>
    <source>
        <strain evidence="3">TH1-14</strain>
    </source>
</reference>
<proteinExistence type="predicted"/>
<dbReference type="Gene3D" id="3.40.50.10330">
    <property type="entry name" value="Probable inorganic polyphosphate/atp-NAD kinase, domain 1"/>
    <property type="match status" value="1"/>
</dbReference>
<dbReference type="GO" id="GO:0016301">
    <property type="term" value="F:kinase activity"/>
    <property type="evidence" value="ECO:0007669"/>
    <property type="project" value="InterPro"/>
</dbReference>
<dbReference type="Pfam" id="PF00781">
    <property type="entry name" value="DAGK_cat"/>
    <property type="match status" value="1"/>
</dbReference>
<dbReference type="InterPro" id="IPR016064">
    <property type="entry name" value="NAD/diacylglycerol_kinase_sf"/>
</dbReference>
<organism evidence="2 3">
    <name type="scientific">Niveispirillum lacus</name>
    <dbReference type="NCBI Taxonomy" id="1981099"/>
    <lineage>
        <taxon>Bacteria</taxon>
        <taxon>Pseudomonadati</taxon>
        <taxon>Pseudomonadota</taxon>
        <taxon>Alphaproteobacteria</taxon>
        <taxon>Rhodospirillales</taxon>
        <taxon>Azospirillaceae</taxon>
        <taxon>Niveispirillum</taxon>
    </lineage>
</organism>
<accession>A0A255YZ43</accession>
<gene>
    <name evidence="2" type="ORF">CHU95_15155</name>
</gene>